<keyword evidence="3" id="KW-1185">Reference proteome</keyword>
<feature type="domain" description="DDE-1" evidence="1">
    <location>
        <begin position="9"/>
        <end position="60"/>
    </location>
</feature>
<dbReference type="STRING" id="42249.A0A317SRB6"/>
<feature type="non-terminal residue" evidence="2">
    <location>
        <position position="1"/>
    </location>
</feature>
<evidence type="ECO:0000313" key="2">
    <source>
        <dbReference type="EMBL" id="PWW76330.1"/>
    </source>
</evidence>
<proteinExistence type="predicted"/>
<dbReference type="OrthoDB" id="4215871at2759"/>
<protein>
    <recommendedName>
        <fullName evidence="1">DDE-1 domain-containing protein</fullName>
    </recommendedName>
</protein>
<evidence type="ECO:0000313" key="3">
    <source>
        <dbReference type="Proteomes" id="UP000246991"/>
    </source>
</evidence>
<comment type="caution">
    <text evidence="2">The sequence shown here is derived from an EMBL/GenBank/DDBJ whole genome shotgun (WGS) entry which is preliminary data.</text>
</comment>
<dbReference type="Pfam" id="PF03184">
    <property type="entry name" value="DDE_1"/>
    <property type="match status" value="1"/>
</dbReference>
<dbReference type="EMBL" id="PYWC01000034">
    <property type="protein sequence ID" value="PWW76330.1"/>
    <property type="molecule type" value="Genomic_DNA"/>
</dbReference>
<sequence length="65" mass="7366">PGVPQDTLFGRSNNGWTDEKMGLRFLKKNFGPESKSAEKAEGEFRLLLFDGHNSHVNAEFLSYCF</sequence>
<gene>
    <name evidence="2" type="ORF">C7212DRAFT_186268</name>
</gene>
<reference evidence="2 3" key="1">
    <citation type="submission" date="2018-03" db="EMBL/GenBank/DDBJ databases">
        <title>Genomes of Pezizomycetes fungi and the evolution of truffles.</title>
        <authorList>
            <person name="Murat C."/>
            <person name="Payen T."/>
            <person name="Noel B."/>
            <person name="Kuo A."/>
            <person name="Martin F.M."/>
        </authorList>
    </citation>
    <scope>NUCLEOTIDE SEQUENCE [LARGE SCALE GENOMIC DNA]</scope>
    <source>
        <strain evidence="2">091103-1</strain>
    </source>
</reference>
<name>A0A317SRB6_9PEZI</name>
<accession>A0A317SRB6</accession>
<dbReference type="GO" id="GO:0003676">
    <property type="term" value="F:nucleic acid binding"/>
    <property type="evidence" value="ECO:0007669"/>
    <property type="project" value="InterPro"/>
</dbReference>
<evidence type="ECO:0000259" key="1">
    <source>
        <dbReference type="Pfam" id="PF03184"/>
    </source>
</evidence>
<dbReference type="Proteomes" id="UP000246991">
    <property type="component" value="Unassembled WGS sequence"/>
</dbReference>
<dbReference type="AlphaFoldDB" id="A0A317SRB6"/>
<organism evidence="2 3">
    <name type="scientific">Tuber magnatum</name>
    <name type="common">white Piedmont truffle</name>
    <dbReference type="NCBI Taxonomy" id="42249"/>
    <lineage>
        <taxon>Eukaryota</taxon>
        <taxon>Fungi</taxon>
        <taxon>Dikarya</taxon>
        <taxon>Ascomycota</taxon>
        <taxon>Pezizomycotina</taxon>
        <taxon>Pezizomycetes</taxon>
        <taxon>Pezizales</taxon>
        <taxon>Tuberaceae</taxon>
        <taxon>Tuber</taxon>
    </lineage>
</organism>
<dbReference type="InterPro" id="IPR004875">
    <property type="entry name" value="DDE_SF_endonuclease_dom"/>
</dbReference>